<dbReference type="AlphaFoldDB" id="A0AAV6H1X1"/>
<dbReference type="EMBL" id="JADWDJ010000006">
    <property type="protein sequence ID" value="KAG5279607.1"/>
    <property type="molecule type" value="Genomic_DNA"/>
</dbReference>
<reference evidence="9" key="1">
    <citation type="submission" date="2020-10" db="EMBL/GenBank/DDBJ databases">
        <title>Chromosome-scale genome assembly of the Allis shad, Alosa alosa.</title>
        <authorList>
            <person name="Margot Z."/>
            <person name="Christophe K."/>
            <person name="Cabau C."/>
            <person name="Louis A."/>
            <person name="Berthelot C."/>
            <person name="Parey E."/>
            <person name="Roest Crollius H."/>
            <person name="Montfort J."/>
            <person name="Robinson-Rechavi M."/>
            <person name="Bucao C."/>
            <person name="Bouchez O."/>
            <person name="Gislard M."/>
            <person name="Lluch J."/>
            <person name="Milhes M."/>
            <person name="Lampietro C."/>
            <person name="Lopez Roques C."/>
            <person name="Donnadieu C."/>
            <person name="Braasch I."/>
            <person name="Desvignes T."/>
            <person name="Postlethwait J."/>
            <person name="Bobe J."/>
            <person name="Guiguen Y."/>
        </authorList>
    </citation>
    <scope>NUCLEOTIDE SEQUENCE</scope>
    <source>
        <strain evidence="9">M-15738</strain>
        <tissue evidence="9">Blood</tissue>
    </source>
</reference>
<comment type="similarity">
    <text evidence="2">Belongs to the TMEM106 family.</text>
</comment>
<keyword evidence="10" id="KW-1185">Reference proteome</keyword>
<evidence type="ECO:0000256" key="2">
    <source>
        <dbReference type="ARBA" id="ARBA00008111"/>
    </source>
</evidence>
<evidence type="ECO:0000259" key="8">
    <source>
        <dbReference type="Pfam" id="PF21002"/>
    </source>
</evidence>
<protein>
    <recommendedName>
        <fullName evidence="11">Late embryogenesis abundant protein LEA-2 subgroup domain-containing protein</fullName>
    </recommendedName>
</protein>
<gene>
    <name evidence="9" type="ORF">AALO_G00079620</name>
</gene>
<keyword evidence="4 6" id="KW-1133">Transmembrane helix</keyword>
<evidence type="ECO:0000256" key="4">
    <source>
        <dbReference type="ARBA" id="ARBA00022989"/>
    </source>
</evidence>
<proteinExistence type="inferred from homology"/>
<dbReference type="InterPro" id="IPR009790">
    <property type="entry name" value="TMEM106"/>
</dbReference>
<evidence type="ECO:0000259" key="7">
    <source>
        <dbReference type="Pfam" id="PF07092"/>
    </source>
</evidence>
<dbReference type="InterPro" id="IPR048511">
    <property type="entry name" value="TMEM106_N"/>
</dbReference>
<dbReference type="PANTHER" id="PTHR28556:SF6">
    <property type="entry name" value="TRANSMEMBRANE PROTEIN 106A"/>
    <property type="match status" value="1"/>
</dbReference>
<dbReference type="InterPro" id="IPR048509">
    <property type="entry name" value="TMEM106_C"/>
</dbReference>
<accession>A0AAV6H1X1</accession>
<evidence type="ECO:0000256" key="5">
    <source>
        <dbReference type="ARBA" id="ARBA00023136"/>
    </source>
</evidence>
<evidence type="ECO:0000256" key="3">
    <source>
        <dbReference type="ARBA" id="ARBA00022692"/>
    </source>
</evidence>
<dbReference type="GO" id="GO:0012505">
    <property type="term" value="C:endomembrane system"/>
    <property type="evidence" value="ECO:0007669"/>
    <property type="project" value="UniProtKB-SubCell"/>
</dbReference>
<organism evidence="9 10">
    <name type="scientific">Alosa alosa</name>
    <name type="common">allis shad</name>
    <dbReference type="NCBI Taxonomy" id="278164"/>
    <lineage>
        <taxon>Eukaryota</taxon>
        <taxon>Metazoa</taxon>
        <taxon>Chordata</taxon>
        <taxon>Craniata</taxon>
        <taxon>Vertebrata</taxon>
        <taxon>Euteleostomi</taxon>
        <taxon>Actinopterygii</taxon>
        <taxon>Neopterygii</taxon>
        <taxon>Teleostei</taxon>
        <taxon>Clupei</taxon>
        <taxon>Clupeiformes</taxon>
        <taxon>Clupeoidei</taxon>
        <taxon>Clupeidae</taxon>
        <taxon>Alosa</taxon>
    </lineage>
</organism>
<dbReference type="PANTHER" id="PTHR28556">
    <property type="entry name" value="TRANSMEMBRANE PROTEIN 106B"/>
    <property type="match status" value="1"/>
</dbReference>
<feature type="domain" description="Transmembrane protein 106 N-terminal" evidence="8">
    <location>
        <begin position="30"/>
        <end position="70"/>
    </location>
</feature>
<evidence type="ECO:0000256" key="6">
    <source>
        <dbReference type="SAM" id="Phobius"/>
    </source>
</evidence>
<evidence type="ECO:0000256" key="1">
    <source>
        <dbReference type="ARBA" id="ARBA00004308"/>
    </source>
</evidence>
<comment type="caution">
    <text evidence="9">The sequence shown here is derived from an EMBL/GenBank/DDBJ whole genome shotgun (WGS) entry which is preliminary data.</text>
</comment>
<evidence type="ECO:0000313" key="10">
    <source>
        <dbReference type="Proteomes" id="UP000823561"/>
    </source>
</evidence>
<keyword evidence="5 6" id="KW-0472">Membrane</keyword>
<comment type="subcellular location">
    <subcellularLocation>
        <location evidence="1">Endomembrane system</location>
    </subcellularLocation>
</comment>
<feature type="transmembrane region" description="Helical" evidence="6">
    <location>
        <begin position="72"/>
        <end position="92"/>
    </location>
</feature>
<dbReference type="Pfam" id="PF21002">
    <property type="entry name" value="TMEM106_N"/>
    <property type="match status" value="1"/>
</dbReference>
<dbReference type="Proteomes" id="UP000823561">
    <property type="component" value="Chromosome 6"/>
</dbReference>
<dbReference type="Pfam" id="PF07092">
    <property type="entry name" value="TMEM106"/>
    <property type="match status" value="1"/>
</dbReference>
<keyword evidence="3 6" id="KW-0812">Transmembrane</keyword>
<evidence type="ECO:0000313" key="9">
    <source>
        <dbReference type="EMBL" id="KAG5279607.1"/>
    </source>
</evidence>
<evidence type="ECO:0008006" key="11">
    <source>
        <dbReference type="Google" id="ProtNLM"/>
    </source>
</evidence>
<name>A0AAV6H1X1_9TELE</name>
<sequence>MGAHLSRSGADDAQLILPQDKQRAEGKSAFEDTVDCPTCQGTGRIPRGQENKLVAVIPCTDQRLKPRHTKKYVCVSVGLCLLFSGLVLFFLFPRSVTLSELAFQSAYVAFTPKAVNITVHNTLNISNDNFAVVKASHLGVQVFYMDTVVGSASDANVTTILPRSGGKLSFKILVSLTDDGLITYCKSPSTKIHIIFLRIQVSMTVYYLAHFEQVSLDTFEYLDCGTNSTTPHVFNASQ</sequence>
<feature type="domain" description="Transmembrane protein 106 C-terminal" evidence="7">
    <location>
        <begin position="93"/>
        <end position="229"/>
    </location>
</feature>